<keyword evidence="6 13" id="KW-0479">Metal-binding</keyword>
<dbReference type="AlphaFoldDB" id="A0A4V3XD54"/>
<evidence type="ECO:0000256" key="13">
    <source>
        <dbReference type="PIRSR" id="PIRSR606262-3"/>
    </source>
</evidence>
<evidence type="ECO:0000256" key="8">
    <source>
        <dbReference type="ARBA" id="ARBA00022833"/>
    </source>
</evidence>
<feature type="binding site" evidence="13">
    <location>
        <position position="634"/>
    </location>
    <ligand>
        <name>Zn(2+)</name>
        <dbReference type="ChEBI" id="CHEBI:29105"/>
        <note>catalytic</note>
    </ligand>
</feature>
<dbReference type="GO" id="GO:0008270">
    <property type="term" value="F:zinc ion binding"/>
    <property type="evidence" value="ECO:0007669"/>
    <property type="project" value="InterPro"/>
</dbReference>
<dbReference type="InterPro" id="IPR002125">
    <property type="entry name" value="CMP_dCMP_dom"/>
</dbReference>
<proteinExistence type="inferred from homology"/>
<dbReference type="Gene3D" id="3.50.50.60">
    <property type="entry name" value="FAD/NAD(P)-binding domain"/>
    <property type="match status" value="2"/>
</dbReference>
<comment type="function">
    <text evidence="2">This enzyme scavenges exogenous and endogenous cytidine and 2'-deoxycytidine for UMP synthesis.</text>
</comment>
<sequence>MTTAPSSFKLGDKCIDDDRPMKVVVIGAGFSGIIAGIRFPQRIKNLNLTIYDKNPGVGGTWQPVIYPGVACDIPSDCTQWSAFYAPGSEIRAYLEGVVEKYKLMRYIKLQHELIHARYDEPTGKWDLKLRRPVPGSAPGNEQFEVIEDTADFVHAGIGILGRWKWPDIDGLKDFKGKIIHSASWDVDQCKDGTEYWIYYRHWADQLGARQGSSALQIVPAIQPVVKHLYNYVLGPTWLVPPFGPDKIAALIKHDFTEKDKELFKDPVFYREFRHEIESGLNVLFFLQYRSAYTYVRVQNFHPMTMKGSQMQGFARRVFKEDMLKRLEKKPWIADYLIPDFSVACKRLTSGPGYLKSVCMDNVDFVSTHIKRITETGIELVDGTCHELDVIICATGYDTSFQLPFTIIGRGGKNLNDRINPHPETHLTVCTDGFPNWFWSLGPNSGLGSGSLLVTIENQIEYYIAAAKKMQREHLKSIEAKKEAAAEFDEYLEVKTDLLAFTFNARLNLNFLGQPRLISRKQYTVRDAALGTKRGSWTVMSLVCGQNPRWEDFNYEQLGETKNRFFWLGDGSIYNEKKEYGAWYLDQKEVDIPPAKEFAYSPYSNFRVGAALLSTSGEIIKGANVENASYGGSICAERTAFVKAVSEGVRTFTALAVTTDMPTAISPCGMCRQVIREFCALDMPVLLVPSNYLYDSFDEPEKVPIKVRTVKELLPDSFGPEHLPKK</sequence>
<dbReference type="PANTHER" id="PTHR42877">
    <property type="entry name" value="L-ORNITHINE N(5)-MONOOXYGENASE-RELATED"/>
    <property type="match status" value="1"/>
</dbReference>
<comment type="catalytic activity">
    <reaction evidence="10">
        <text>cytidine + H2O + H(+) = uridine + NH4(+)</text>
        <dbReference type="Rhea" id="RHEA:16069"/>
        <dbReference type="ChEBI" id="CHEBI:15377"/>
        <dbReference type="ChEBI" id="CHEBI:15378"/>
        <dbReference type="ChEBI" id="CHEBI:16704"/>
        <dbReference type="ChEBI" id="CHEBI:17562"/>
        <dbReference type="ChEBI" id="CHEBI:28938"/>
        <dbReference type="EC" id="3.5.4.5"/>
    </reaction>
</comment>
<dbReference type="EC" id="3.5.4.5" evidence="5"/>
<name>A0A4V3XD54_9AGAM</name>
<evidence type="ECO:0000259" key="14">
    <source>
        <dbReference type="PROSITE" id="PS51747"/>
    </source>
</evidence>
<evidence type="ECO:0000256" key="5">
    <source>
        <dbReference type="ARBA" id="ARBA00012783"/>
    </source>
</evidence>
<evidence type="ECO:0000313" key="16">
    <source>
        <dbReference type="Proteomes" id="UP000308199"/>
    </source>
</evidence>
<feature type="active site" description="Proton donor" evidence="11">
    <location>
        <position position="636"/>
    </location>
</feature>
<protein>
    <recommendedName>
        <fullName evidence="5">cytidine deaminase</fullName>
        <ecNumber evidence="5">3.5.4.5</ecNumber>
    </recommendedName>
    <alternativeName>
        <fullName evidence="9">Cytidine aminohydrolase</fullName>
    </alternativeName>
</protein>
<dbReference type="Pfam" id="PF00383">
    <property type="entry name" value="dCMP_cyt_deam_1"/>
    <property type="match status" value="1"/>
</dbReference>
<comment type="caution">
    <text evidence="15">The sequence shown here is derived from an EMBL/GenBank/DDBJ whole genome shotgun (WGS) entry which is preliminary data.</text>
</comment>
<dbReference type="OrthoDB" id="74360at2759"/>
<dbReference type="NCBIfam" id="NF004064">
    <property type="entry name" value="PRK05578.1"/>
    <property type="match status" value="1"/>
</dbReference>
<dbReference type="PROSITE" id="PS51747">
    <property type="entry name" value="CYT_DCMP_DEAMINASES_2"/>
    <property type="match status" value="1"/>
</dbReference>
<feature type="binding site" evidence="13">
    <location>
        <position position="667"/>
    </location>
    <ligand>
        <name>Zn(2+)</name>
        <dbReference type="ChEBI" id="CHEBI:29105"/>
        <note>catalytic</note>
    </ligand>
</feature>
<dbReference type="InterPro" id="IPR006262">
    <property type="entry name" value="Cyt_deam_tetra"/>
</dbReference>
<evidence type="ECO:0000256" key="11">
    <source>
        <dbReference type="PIRSR" id="PIRSR606262-1"/>
    </source>
</evidence>
<dbReference type="Pfam" id="PF13450">
    <property type="entry name" value="NAD_binding_8"/>
    <property type="match status" value="1"/>
</dbReference>
<evidence type="ECO:0000313" key="15">
    <source>
        <dbReference type="EMBL" id="THH08433.1"/>
    </source>
</evidence>
<evidence type="ECO:0000256" key="9">
    <source>
        <dbReference type="ARBA" id="ARBA00032005"/>
    </source>
</evidence>
<keyword evidence="7" id="KW-0378">Hydrolase</keyword>
<evidence type="ECO:0000256" key="10">
    <source>
        <dbReference type="ARBA" id="ARBA00049558"/>
    </source>
</evidence>
<evidence type="ECO:0000256" key="6">
    <source>
        <dbReference type="ARBA" id="ARBA00022723"/>
    </source>
</evidence>
<dbReference type="GO" id="GO:0072527">
    <property type="term" value="P:pyrimidine-containing compound metabolic process"/>
    <property type="evidence" value="ECO:0007669"/>
    <property type="project" value="UniProtKB-ARBA"/>
</dbReference>
<dbReference type="GO" id="GO:0004126">
    <property type="term" value="F:cytidine deaminase activity"/>
    <property type="evidence" value="ECO:0007669"/>
    <property type="project" value="UniProtKB-EC"/>
</dbReference>
<comment type="similarity">
    <text evidence="3">Belongs to the cytidine and deoxycytidylate deaminase family.</text>
</comment>
<dbReference type="FunFam" id="3.40.140.10:FF:000008">
    <property type="entry name" value="Cytidine deaminase"/>
    <property type="match status" value="1"/>
</dbReference>
<evidence type="ECO:0000256" key="4">
    <source>
        <dbReference type="ARBA" id="ARBA00010139"/>
    </source>
</evidence>
<gene>
    <name evidence="15" type="ORF">EW145_g2721</name>
</gene>
<evidence type="ECO:0000256" key="7">
    <source>
        <dbReference type="ARBA" id="ARBA00022801"/>
    </source>
</evidence>
<dbReference type="InterPro" id="IPR036188">
    <property type="entry name" value="FAD/NAD-bd_sf"/>
</dbReference>
<dbReference type="Gene3D" id="3.40.140.10">
    <property type="entry name" value="Cytidine Deaminase, domain 2"/>
    <property type="match status" value="1"/>
</dbReference>
<dbReference type="CDD" id="cd01283">
    <property type="entry name" value="cytidine_deaminase"/>
    <property type="match status" value="1"/>
</dbReference>
<evidence type="ECO:0000256" key="3">
    <source>
        <dbReference type="ARBA" id="ARBA00006576"/>
    </source>
</evidence>
<feature type="binding site" evidence="12">
    <location>
        <begin position="623"/>
        <end position="629"/>
    </location>
    <ligand>
        <name>substrate</name>
    </ligand>
</feature>
<keyword evidence="8 13" id="KW-0862">Zinc</keyword>
<dbReference type="SUPFAM" id="SSF51905">
    <property type="entry name" value="FAD/NAD(P)-binding domain"/>
    <property type="match status" value="1"/>
</dbReference>
<comment type="cofactor">
    <cofactor evidence="1 13">
        <name>Zn(2+)</name>
        <dbReference type="ChEBI" id="CHEBI:29105"/>
    </cofactor>
</comment>
<comment type="similarity">
    <text evidence="4">Belongs to the FAD-binding monooxygenase family.</text>
</comment>
<reference evidence="15 16" key="1">
    <citation type="submission" date="2019-02" db="EMBL/GenBank/DDBJ databases">
        <title>Genome sequencing of the rare red list fungi Phellinidium pouzarii.</title>
        <authorList>
            <person name="Buettner E."/>
            <person name="Kellner H."/>
        </authorList>
    </citation>
    <scope>NUCLEOTIDE SEQUENCE [LARGE SCALE GENOMIC DNA]</scope>
    <source>
        <strain evidence="15 16">DSM 108285</strain>
    </source>
</reference>
<evidence type="ECO:0000256" key="1">
    <source>
        <dbReference type="ARBA" id="ARBA00001947"/>
    </source>
</evidence>
<organism evidence="15 16">
    <name type="scientific">Phellinidium pouzarii</name>
    <dbReference type="NCBI Taxonomy" id="167371"/>
    <lineage>
        <taxon>Eukaryota</taxon>
        <taxon>Fungi</taxon>
        <taxon>Dikarya</taxon>
        <taxon>Basidiomycota</taxon>
        <taxon>Agaricomycotina</taxon>
        <taxon>Agaricomycetes</taxon>
        <taxon>Hymenochaetales</taxon>
        <taxon>Hymenochaetaceae</taxon>
        <taxon>Phellinidium</taxon>
    </lineage>
</organism>
<dbReference type="GO" id="GO:0055086">
    <property type="term" value="P:nucleobase-containing small molecule metabolic process"/>
    <property type="evidence" value="ECO:0007669"/>
    <property type="project" value="UniProtKB-ARBA"/>
</dbReference>
<feature type="binding site" evidence="13">
    <location>
        <position position="670"/>
    </location>
    <ligand>
        <name>Zn(2+)</name>
        <dbReference type="ChEBI" id="CHEBI:29105"/>
        <note>catalytic</note>
    </ligand>
</feature>
<accession>A0A4V3XD54</accession>
<evidence type="ECO:0000256" key="2">
    <source>
        <dbReference type="ARBA" id="ARBA00003949"/>
    </source>
</evidence>
<dbReference type="InterPro" id="IPR016193">
    <property type="entry name" value="Cytidine_deaminase-like"/>
</dbReference>
<keyword evidence="16" id="KW-1185">Reference proteome</keyword>
<dbReference type="EMBL" id="SGPK01000100">
    <property type="protein sequence ID" value="THH08433.1"/>
    <property type="molecule type" value="Genomic_DNA"/>
</dbReference>
<dbReference type="PANTHER" id="PTHR42877:SF7">
    <property type="entry name" value="FLAVIN-BINDING MONOOXYGENASE-RELATED"/>
    <property type="match status" value="1"/>
</dbReference>
<dbReference type="NCBIfam" id="TIGR01354">
    <property type="entry name" value="cyt_deam_tetra"/>
    <property type="match status" value="1"/>
</dbReference>
<dbReference type="SUPFAM" id="SSF53927">
    <property type="entry name" value="Cytidine deaminase-like"/>
    <property type="match status" value="1"/>
</dbReference>
<dbReference type="InterPro" id="IPR051209">
    <property type="entry name" value="FAD-bind_Monooxygenase_sf"/>
</dbReference>
<feature type="domain" description="CMP/dCMP-type deaminase" evidence="14">
    <location>
        <begin position="582"/>
        <end position="720"/>
    </location>
</feature>
<dbReference type="Proteomes" id="UP000308199">
    <property type="component" value="Unassembled WGS sequence"/>
</dbReference>
<evidence type="ECO:0000256" key="12">
    <source>
        <dbReference type="PIRSR" id="PIRSR606262-2"/>
    </source>
</evidence>